<feature type="domain" description="EGF-like" evidence="1">
    <location>
        <begin position="219"/>
        <end position="258"/>
    </location>
</feature>
<feature type="domain" description="EGF-like" evidence="1">
    <location>
        <begin position="317"/>
        <end position="365"/>
    </location>
</feature>
<name>A0A8S4P5Y5_OWEFU</name>
<dbReference type="InterPro" id="IPR006149">
    <property type="entry name" value="EB_dom"/>
</dbReference>
<feature type="domain" description="EGF-like" evidence="1">
    <location>
        <begin position="266"/>
        <end position="300"/>
    </location>
</feature>
<accession>A0A8S4P5Y5</accession>
<keyword evidence="3" id="KW-1185">Reference proteome</keyword>
<comment type="caution">
    <text evidence="2">The sequence shown here is derived from an EMBL/GenBank/DDBJ whole genome shotgun (WGS) entry which is preliminary data.</text>
</comment>
<dbReference type="PANTHER" id="PTHR39069:SF8">
    <property type="entry name" value="FI17111P1"/>
    <property type="match status" value="1"/>
</dbReference>
<dbReference type="OrthoDB" id="6123526at2759"/>
<gene>
    <name evidence="2" type="ORF">OFUS_LOCUS14249</name>
</gene>
<evidence type="ECO:0000313" key="2">
    <source>
        <dbReference type="EMBL" id="CAH1788784.1"/>
    </source>
</evidence>
<dbReference type="PANTHER" id="PTHR39069">
    <property type="entry name" value="ECDYSONE-INDUCIBLE GENE E1, ISOFORM A"/>
    <property type="match status" value="1"/>
</dbReference>
<sequence>MVLVCCLSNSTSSPYPTDSITYDWNTIVVFILKVFIEFLDTANIDEGCESVGECPADARCVTRGCDGKICVCNTGFLPSEDKTTCGQAADLGEQCNPEANVFCLRPNSRCPPFNPFVPQRECECEDEYFESSGRCRKDPTSDGTSFPLLGEACDNSKKICSGLFQDCVSNVCTCKDGYRAATEDDISLEPSNTFECRLDIDLMNNTQVSCPPIVKIYEECDSEENCILNAACKARGCDGNICICNVGTISNVNNDQCLQVSTIGGSCNDTIMCPGGRTVCVNSICECQQGYIQVDDTRCKEDISNFKDYTWSLLGEDCKETGDNQKVCQEKEQECKDGTCQCKDGYRPATDEENSLSPFVNIECVENDYDPSVSANGGSCPKPEVSSTMQSIPSIEMSSTAHIPPETSMIEQTSILPRLTNSISHLILNHYI</sequence>
<dbReference type="Proteomes" id="UP000749559">
    <property type="component" value="Unassembled WGS sequence"/>
</dbReference>
<proteinExistence type="predicted"/>
<dbReference type="InterPro" id="IPR000742">
    <property type="entry name" value="EGF"/>
</dbReference>
<feature type="domain" description="EGF-like" evidence="1">
    <location>
        <begin position="152"/>
        <end position="197"/>
    </location>
</feature>
<evidence type="ECO:0000259" key="1">
    <source>
        <dbReference type="SMART" id="SM00181"/>
    </source>
</evidence>
<dbReference type="EMBL" id="CAIIXF020000007">
    <property type="protein sequence ID" value="CAH1788784.1"/>
    <property type="molecule type" value="Genomic_DNA"/>
</dbReference>
<dbReference type="AlphaFoldDB" id="A0A8S4P5Y5"/>
<organism evidence="2 3">
    <name type="scientific">Owenia fusiformis</name>
    <name type="common">Polychaete worm</name>
    <dbReference type="NCBI Taxonomy" id="6347"/>
    <lineage>
        <taxon>Eukaryota</taxon>
        <taxon>Metazoa</taxon>
        <taxon>Spiralia</taxon>
        <taxon>Lophotrochozoa</taxon>
        <taxon>Annelida</taxon>
        <taxon>Polychaeta</taxon>
        <taxon>Sedentaria</taxon>
        <taxon>Canalipalpata</taxon>
        <taxon>Sabellida</taxon>
        <taxon>Oweniida</taxon>
        <taxon>Oweniidae</taxon>
        <taxon>Owenia</taxon>
    </lineage>
</organism>
<evidence type="ECO:0000313" key="3">
    <source>
        <dbReference type="Proteomes" id="UP000749559"/>
    </source>
</evidence>
<feature type="domain" description="EGF-like" evidence="1">
    <location>
        <begin position="47"/>
        <end position="86"/>
    </location>
</feature>
<dbReference type="SMART" id="SM00181">
    <property type="entry name" value="EGF"/>
    <property type="match status" value="5"/>
</dbReference>
<dbReference type="Pfam" id="PF01683">
    <property type="entry name" value="EB"/>
    <property type="match status" value="1"/>
</dbReference>
<reference evidence="2" key="1">
    <citation type="submission" date="2022-03" db="EMBL/GenBank/DDBJ databases">
        <authorList>
            <person name="Martin C."/>
        </authorList>
    </citation>
    <scope>NUCLEOTIDE SEQUENCE</scope>
</reference>
<protein>
    <recommendedName>
        <fullName evidence="1">EGF-like domain-containing protein</fullName>
    </recommendedName>
</protein>